<evidence type="ECO:0000313" key="2">
    <source>
        <dbReference type="Proteomes" id="UP000278627"/>
    </source>
</evidence>
<evidence type="ECO:0000313" key="3">
    <source>
        <dbReference type="WBParaSite" id="BPAG_0000528401-mRNA-1"/>
    </source>
</evidence>
<accession>A0A0N4TAP7</accession>
<protein>
    <submittedName>
        <fullName evidence="3">Secreted protein</fullName>
    </submittedName>
</protein>
<sequence>MITIASMSIPLALRSADQHLYVLADEHQQHYPASFTTTVRVQKRINLASPNGMLEVTSTFWHAGMFWNLKCKMMLAPMEHIRLPRVE</sequence>
<reference evidence="3" key="1">
    <citation type="submission" date="2017-02" db="UniProtKB">
        <authorList>
            <consortium name="WormBaseParasite"/>
        </authorList>
    </citation>
    <scope>IDENTIFICATION</scope>
</reference>
<keyword evidence="2" id="KW-1185">Reference proteome</keyword>
<dbReference type="AlphaFoldDB" id="A0A0N4TAP7"/>
<dbReference type="Proteomes" id="UP000278627">
    <property type="component" value="Unassembled WGS sequence"/>
</dbReference>
<organism evidence="3">
    <name type="scientific">Brugia pahangi</name>
    <name type="common">Filarial nematode worm</name>
    <dbReference type="NCBI Taxonomy" id="6280"/>
    <lineage>
        <taxon>Eukaryota</taxon>
        <taxon>Metazoa</taxon>
        <taxon>Ecdysozoa</taxon>
        <taxon>Nematoda</taxon>
        <taxon>Chromadorea</taxon>
        <taxon>Rhabditida</taxon>
        <taxon>Spirurina</taxon>
        <taxon>Spiruromorpha</taxon>
        <taxon>Filarioidea</taxon>
        <taxon>Onchocercidae</taxon>
        <taxon>Brugia</taxon>
    </lineage>
</organism>
<dbReference type="EMBL" id="UZAD01003478">
    <property type="protein sequence ID" value="VDN86434.1"/>
    <property type="molecule type" value="Genomic_DNA"/>
</dbReference>
<reference evidence="1 2" key="2">
    <citation type="submission" date="2018-11" db="EMBL/GenBank/DDBJ databases">
        <authorList>
            <consortium name="Pathogen Informatics"/>
        </authorList>
    </citation>
    <scope>NUCLEOTIDE SEQUENCE [LARGE SCALE GENOMIC DNA]</scope>
</reference>
<proteinExistence type="predicted"/>
<gene>
    <name evidence="1" type="ORF">BPAG_LOCUS5248</name>
</gene>
<name>A0A0N4TAP7_BRUPA</name>
<evidence type="ECO:0000313" key="1">
    <source>
        <dbReference type="EMBL" id="VDN86434.1"/>
    </source>
</evidence>
<dbReference type="WBParaSite" id="BPAG_0000528401-mRNA-1">
    <property type="protein sequence ID" value="BPAG_0000528401-mRNA-1"/>
    <property type="gene ID" value="BPAG_0000528401"/>
</dbReference>